<dbReference type="InterPro" id="IPR001279">
    <property type="entry name" value="Metallo-B-lactamas"/>
</dbReference>
<evidence type="ECO:0000313" key="3">
    <source>
        <dbReference type="Proteomes" id="UP001268610"/>
    </source>
</evidence>
<gene>
    <name evidence="2" type="ORF">RJJ65_37460</name>
</gene>
<dbReference type="InterPro" id="IPR052159">
    <property type="entry name" value="Competence_DNA_uptake"/>
</dbReference>
<dbReference type="Gene3D" id="3.60.15.10">
    <property type="entry name" value="Ribonuclease Z/Hydroxyacylglutathione hydrolase-like"/>
    <property type="match status" value="1"/>
</dbReference>
<name>A0AAJ2LRX6_9HYPH</name>
<accession>A0AAJ2LRX6</accession>
<feature type="non-terminal residue" evidence="2">
    <location>
        <position position="1"/>
    </location>
</feature>
<dbReference type="SUPFAM" id="SSF56281">
    <property type="entry name" value="Metallo-hydrolase/oxidoreductase"/>
    <property type="match status" value="1"/>
</dbReference>
<comment type="caution">
    <text evidence="2">The sequence shown here is derived from an EMBL/GenBank/DDBJ whole genome shotgun (WGS) entry which is preliminary data.</text>
</comment>
<reference evidence="2" key="1">
    <citation type="submission" date="2023-04" db="EMBL/GenBank/DDBJ databases">
        <title>Genomic characterization of faba bean (Vicia faba) microsymbionts in Mexican soils.</title>
        <authorList>
            <person name="Rivera Orduna F.N."/>
            <person name="Guevara-Luna J."/>
            <person name="Yan J."/>
            <person name="Arroyo-Herrera I."/>
            <person name="Li Y."/>
            <person name="Vasquez-Murrieta M.S."/>
            <person name="Wang E.T."/>
        </authorList>
    </citation>
    <scope>NUCLEOTIDE SEQUENCE</scope>
    <source>
        <strain evidence="2">CH26</strain>
    </source>
</reference>
<dbReference type="InterPro" id="IPR036866">
    <property type="entry name" value="RibonucZ/Hydroxyglut_hydro"/>
</dbReference>
<protein>
    <submittedName>
        <fullName evidence="2">MBL fold metallo-hydrolase</fullName>
    </submittedName>
</protein>
<feature type="domain" description="Metallo-beta-lactamase" evidence="1">
    <location>
        <begin position="8"/>
        <end position="49"/>
    </location>
</feature>
<dbReference type="InterPro" id="IPR035681">
    <property type="entry name" value="ComA-like_MBL"/>
</dbReference>
<evidence type="ECO:0000259" key="1">
    <source>
        <dbReference type="Pfam" id="PF00753"/>
    </source>
</evidence>
<organism evidence="2 3">
    <name type="scientific">Rhizobium hidalgonense</name>
    <dbReference type="NCBI Taxonomy" id="1538159"/>
    <lineage>
        <taxon>Bacteria</taxon>
        <taxon>Pseudomonadati</taxon>
        <taxon>Pseudomonadota</taxon>
        <taxon>Alphaproteobacteria</taxon>
        <taxon>Hyphomicrobiales</taxon>
        <taxon>Rhizobiaceae</taxon>
        <taxon>Rhizobium/Agrobacterium group</taxon>
        <taxon>Rhizobium</taxon>
    </lineage>
</organism>
<dbReference type="AlphaFoldDB" id="A0AAJ2LRX6"/>
<dbReference type="PANTHER" id="PTHR30619">
    <property type="entry name" value="DNA INTERNALIZATION/COMPETENCE PROTEIN COMEC/REC2"/>
    <property type="match status" value="1"/>
</dbReference>
<evidence type="ECO:0000313" key="2">
    <source>
        <dbReference type="EMBL" id="MDR9778229.1"/>
    </source>
</evidence>
<feature type="non-terminal residue" evidence="2">
    <location>
        <position position="155"/>
    </location>
</feature>
<dbReference type="Pfam" id="PF00753">
    <property type="entry name" value="Lactamase_B"/>
    <property type="match status" value="1"/>
</dbReference>
<dbReference type="Proteomes" id="UP001268610">
    <property type="component" value="Unassembled WGS sequence"/>
</dbReference>
<dbReference type="CDD" id="cd07731">
    <property type="entry name" value="ComA-like_MBL-fold"/>
    <property type="match status" value="1"/>
</dbReference>
<dbReference type="EMBL" id="JAVLSF010000599">
    <property type="protein sequence ID" value="MDR9778229.1"/>
    <property type="molecule type" value="Genomic_DNA"/>
</dbReference>
<dbReference type="PANTHER" id="PTHR30619:SF1">
    <property type="entry name" value="RECOMBINATION PROTEIN 2"/>
    <property type="match status" value="1"/>
</dbReference>
<dbReference type="RefSeq" id="WP_310866338.1">
    <property type="nucleotide sequence ID" value="NZ_JAVLSF010000599.1"/>
</dbReference>
<sequence>EKVVVPALQAQGITRLDKLMLTHLDNDHSGGAPSVLQHIPVIQLSSSEVFGSYPTHLCEAGERWQWDGVIFTVLAPLPQHHQQIPSDKNESSCVLMVQTPATQTVPSQHVLIMGDAGFYTEFLLLQQSGLSQNLQKNLDADLLIVGHHGSKHSSS</sequence>
<proteinExistence type="predicted"/>